<dbReference type="InterPro" id="IPR004142">
    <property type="entry name" value="NDRG"/>
</dbReference>
<dbReference type="PANTHER" id="PTHR11034">
    <property type="entry name" value="N-MYC DOWNSTREAM REGULATED"/>
    <property type="match status" value="1"/>
</dbReference>
<evidence type="ECO:0000313" key="3">
    <source>
        <dbReference type="EMBL" id="TPP61964.1"/>
    </source>
</evidence>
<organism evidence="3 4">
    <name type="scientific">Fasciola gigantica</name>
    <name type="common">Giant liver fluke</name>
    <dbReference type="NCBI Taxonomy" id="46835"/>
    <lineage>
        <taxon>Eukaryota</taxon>
        <taxon>Metazoa</taxon>
        <taxon>Spiralia</taxon>
        <taxon>Lophotrochozoa</taxon>
        <taxon>Platyhelminthes</taxon>
        <taxon>Trematoda</taxon>
        <taxon>Digenea</taxon>
        <taxon>Plagiorchiida</taxon>
        <taxon>Echinostomata</taxon>
        <taxon>Echinostomatoidea</taxon>
        <taxon>Fasciolidae</taxon>
        <taxon>Fasciola</taxon>
    </lineage>
</organism>
<dbReference type="Gene3D" id="3.40.50.1820">
    <property type="entry name" value="alpha/beta hydrolase"/>
    <property type="match status" value="1"/>
</dbReference>
<dbReference type="Pfam" id="PF03096">
    <property type="entry name" value="Ndr"/>
    <property type="match status" value="2"/>
</dbReference>
<feature type="region of interest" description="Disordered" evidence="2">
    <location>
        <begin position="423"/>
        <end position="448"/>
    </location>
</feature>
<feature type="region of interest" description="Disordered" evidence="2">
    <location>
        <begin position="83"/>
        <end position="108"/>
    </location>
</feature>
<dbReference type="EMBL" id="SUNJ01007482">
    <property type="protein sequence ID" value="TPP61964.1"/>
    <property type="molecule type" value="Genomic_DNA"/>
</dbReference>
<comment type="caution">
    <text evidence="3">The sequence shown here is derived from an EMBL/GenBank/DDBJ whole genome shotgun (WGS) entry which is preliminary data.</text>
</comment>
<evidence type="ECO:0000256" key="1">
    <source>
        <dbReference type="ARBA" id="ARBA00005598"/>
    </source>
</evidence>
<dbReference type="SUPFAM" id="SSF53474">
    <property type="entry name" value="alpha/beta-Hydrolases"/>
    <property type="match status" value="1"/>
</dbReference>
<dbReference type="AlphaFoldDB" id="A0A504YL58"/>
<name>A0A504YL58_FASGI</name>
<keyword evidence="4" id="KW-1185">Reference proteome</keyword>
<reference evidence="3 4" key="1">
    <citation type="submission" date="2019-04" db="EMBL/GenBank/DDBJ databases">
        <title>Annotation for the trematode Fasciola gigantica.</title>
        <authorList>
            <person name="Choi Y.-J."/>
        </authorList>
    </citation>
    <scope>NUCLEOTIDE SEQUENCE [LARGE SCALE GENOMIC DNA]</scope>
    <source>
        <strain evidence="3">Uganda_cow_1</strain>
    </source>
</reference>
<dbReference type="OrthoDB" id="191979at2759"/>
<gene>
    <name evidence="3" type="ORF">FGIG_03801</name>
</gene>
<comment type="similarity">
    <text evidence="1">Belongs to the NDRG family.</text>
</comment>
<evidence type="ECO:0000256" key="2">
    <source>
        <dbReference type="SAM" id="MobiDB-lite"/>
    </source>
</evidence>
<proteinExistence type="inferred from homology"/>
<protein>
    <submittedName>
        <fullName evidence="3">Uncharacterized protein</fullName>
    </submittedName>
</protein>
<dbReference type="InterPro" id="IPR029058">
    <property type="entry name" value="AB_hydrolase_fold"/>
</dbReference>
<feature type="region of interest" description="Disordered" evidence="2">
    <location>
        <begin position="330"/>
        <end position="354"/>
    </location>
</feature>
<evidence type="ECO:0000313" key="4">
    <source>
        <dbReference type="Proteomes" id="UP000316759"/>
    </source>
</evidence>
<feature type="non-terminal residue" evidence="3">
    <location>
        <position position="1"/>
    </location>
</feature>
<feature type="compositionally biased region" description="Polar residues" evidence="2">
    <location>
        <begin position="424"/>
        <end position="439"/>
    </location>
</feature>
<accession>A0A504YL58</accession>
<sequence>FQTISVCTERCGTFTVYVQGVLPKNAPVILTVPDLGCDHSYYAQFVNTYIPGRFCWCHIELPGQSYDATEWALGGASGDLTVEPQPDLGARKSDSAGSGETGQLKPGKGPIYPTMQELAVGVRTVLEKLEIAQVVLFAEGSGANLLSRVAILCDERILGAMLIHGRCTQSGPLQLLRDKLRNWKSNNLEPATEKYLLEHRFATVNTAGMSESLKAEFVRYRQMLAERVNIKNLNLLTYTYAHRSSLADMIQGLKCPMLLISGTLSAHRSGVRYMFELLNKARKDEPKSRTSLELIEIDDTTTPLVEKPEKVAESALLFLQGLGIVTSTKPVSGLNTRKSSTDPTTSMSSPEKRSCSEFINLDSASTVSSEMIKSPVRTEAEPGDVVKQHTYPVSSRFLNRQLSMAELDLPRGPDALSTVKIIHSTDTNSPRKFSQSSAMEQRLSDSAE</sequence>
<dbReference type="Proteomes" id="UP000316759">
    <property type="component" value="Unassembled WGS sequence"/>
</dbReference>